<reference evidence="4 5" key="1">
    <citation type="submission" date="2021-08" db="EMBL/GenBank/DDBJ databases">
        <authorList>
            <person name="Peeters C."/>
        </authorList>
    </citation>
    <scope>NUCLEOTIDE SEQUENCE [LARGE SCALE GENOMIC DNA]</scope>
    <source>
        <strain evidence="4 5">LMG 23994</strain>
    </source>
</reference>
<dbReference type="RefSeq" id="WP_224000249.1">
    <property type="nucleotide sequence ID" value="NZ_CAJZAF010000003.1"/>
</dbReference>
<dbReference type="SUPFAM" id="SSF56529">
    <property type="entry name" value="FAH"/>
    <property type="match status" value="1"/>
</dbReference>
<gene>
    <name evidence="4" type="ORF">LMG23994_00953</name>
</gene>
<sequence length="399" mass="42612">MTAPLTLTPRDFLPDDGHAGTLVGRAWVPGATPGPAVVAFRTDGVYDLSDRIATMSGLLERADPAGFVRDTPGRRIASLETVLASTARTARDEREPYLLAPCDLQVIKAAGVTFAASLLERVIEERAAGDPSLAAGIRERVLGAIGGDLRVLRPGSEAAMRLKAVLIEQGMWSQYLEVGIGPDAEVFTKAPVLAAVGTGVDIGLHPASAWNNPEPEVVLGVDSRGRILGATLGNDVNLRDFEGRSALLLGKAKDNNASCAIGPFMRLFDASFSLEDLRSEDIGLRVEGPDGFVLNGASTMREISRDPEELVRHTLGGTHQYPDGFMLFLGTLFAPVDDRDAPGRGFTHHVGDVVTIRSHHLGTLRNRVDTSDRIAPWSFGLRAFITNLAARGLLADGRL</sequence>
<dbReference type="PANTHER" id="PTHR42796:SF7">
    <property type="entry name" value="2-DEHYDRO-3-DEOXY-D-ARABINONATE DEHYDRATASE"/>
    <property type="match status" value="1"/>
</dbReference>
<evidence type="ECO:0000259" key="3">
    <source>
        <dbReference type="Pfam" id="PF01557"/>
    </source>
</evidence>
<dbReference type="PANTHER" id="PTHR42796">
    <property type="entry name" value="FUMARYLACETOACETATE HYDROLASE DOMAIN-CONTAINING PROTEIN 2A-RELATED"/>
    <property type="match status" value="1"/>
</dbReference>
<comment type="similarity">
    <text evidence="1">Belongs to the FAH family.</text>
</comment>
<dbReference type="EMBL" id="CAJZAF010000003">
    <property type="protein sequence ID" value="CAG9166313.1"/>
    <property type="molecule type" value="Genomic_DNA"/>
</dbReference>
<evidence type="ECO:0000313" key="4">
    <source>
        <dbReference type="EMBL" id="CAG9166313.1"/>
    </source>
</evidence>
<protein>
    <recommendedName>
        <fullName evidence="3">Fumarylacetoacetase-like C-terminal domain-containing protein</fullName>
    </recommendedName>
</protein>
<dbReference type="InterPro" id="IPR036663">
    <property type="entry name" value="Fumarylacetoacetase_C_sf"/>
</dbReference>
<dbReference type="InterPro" id="IPR011234">
    <property type="entry name" value="Fumarylacetoacetase-like_C"/>
</dbReference>
<keyword evidence="5" id="KW-1185">Reference proteome</keyword>
<keyword evidence="2" id="KW-0479">Metal-binding</keyword>
<organism evidence="4 5">
    <name type="scientific">Cupriavidus pinatubonensis</name>
    <dbReference type="NCBI Taxonomy" id="248026"/>
    <lineage>
        <taxon>Bacteria</taxon>
        <taxon>Pseudomonadati</taxon>
        <taxon>Pseudomonadota</taxon>
        <taxon>Betaproteobacteria</taxon>
        <taxon>Burkholderiales</taxon>
        <taxon>Burkholderiaceae</taxon>
        <taxon>Cupriavidus</taxon>
    </lineage>
</organism>
<comment type="caution">
    <text evidence="4">The sequence shown here is derived from an EMBL/GenBank/DDBJ whole genome shotgun (WGS) entry which is preliminary data.</text>
</comment>
<accession>A0ABM8WG53</accession>
<evidence type="ECO:0000256" key="2">
    <source>
        <dbReference type="ARBA" id="ARBA00022723"/>
    </source>
</evidence>
<proteinExistence type="inferred from homology"/>
<dbReference type="Pfam" id="PF01557">
    <property type="entry name" value="FAA_hydrolase"/>
    <property type="match status" value="1"/>
</dbReference>
<dbReference type="Gene3D" id="3.90.850.10">
    <property type="entry name" value="Fumarylacetoacetase-like, C-terminal domain"/>
    <property type="match status" value="1"/>
</dbReference>
<dbReference type="InterPro" id="IPR051121">
    <property type="entry name" value="FAH"/>
</dbReference>
<evidence type="ECO:0000256" key="1">
    <source>
        <dbReference type="ARBA" id="ARBA00010211"/>
    </source>
</evidence>
<dbReference type="Proteomes" id="UP000701702">
    <property type="component" value="Unassembled WGS sequence"/>
</dbReference>
<name>A0ABM8WG53_9BURK</name>
<feature type="domain" description="Fumarylacetoacetase-like C-terminal" evidence="3">
    <location>
        <begin position="226"/>
        <end position="368"/>
    </location>
</feature>
<evidence type="ECO:0000313" key="5">
    <source>
        <dbReference type="Proteomes" id="UP000701702"/>
    </source>
</evidence>